<name>A0A4Q2CZK4_9AGAR</name>
<feature type="non-terminal residue" evidence="2">
    <location>
        <position position="211"/>
    </location>
</feature>
<feature type="domain" description="H-type lectin" evidence="1">
    <location>
        <begin position="163"/>
        <end position="210"/>
    </location>
</feature>
<dbReference type="EMBL" id="SDEE01002098">
    <property type="protein sequence ID" value="RXW11275.1"/>
    <property type="molecule type" value="Genomic_DNA"/>
</dbReference>
<sequence length="211" mass="23148">MVLNDRQDGCYPGECGFHFPGTRIPHDGNIDSLLTFEVLSGSPADYIWQPVTDAFEVSKFDDLNPVLGGHQSPGGEGDLRLLYIARSLTVDGRVHLGHVSIGKNASICYDGDVMMAKYYEVLVHRNSNPNAVRALVEHTGWQCGVFKSQDAKPSDELEMSSEHRITFTKPFEDGPPMVLVCFSGLDVTGKWNVRVYATNVDPAGFTIAIVS</sequence>
<dbReference type="InterPro" id="IPR037221">
    <property type="entry name" value="H-type_lectin_dom_sf"/>
</dbReference>
<dbReference type="SUPFAM" id="SSF141086">
    <property type="entry name" value="Agglutinin HPA-like"/>
    <property type="match status" value="1"/>
</dbReference>
<dbReference type="GO" id="GO:0007155">
    <property type="term" value="P:cell adhesion"/>
    <property type="evidence" value="ECO:0007669"/>
    <property type="project" value="InterPro"/>
</dbReference>
<keyword evidence="3" id="KW-1185">Reference proteome</keyword>
<dbReference type="AlphaFoldDB" id="A0A4Q2CZK4"/>
<dbReference type="Gene3D" id="2.60.40.2080">
    <property type="match status" value="1"/>
</dbReference>
<dbReference type="Proteomes" id="UP000290288">
    <property type="component" value="Unassembled WGS sequence"/>
</dbReference>
<protein>
    <recommendedName>
        <fullName evidence="1">H-type lectin domain-containing protein</fullName>
    </recommendedName>
</protein>
<evidence type="ECO:0000313" key="2">
    <source>
        <dbReference type="EMBL" id="RXW11275.1"/>
    </source>
</evidence>
<gene>
    <name evidence="2" type="ORF">EST38_g14580</name>
</gene>
<dbReference type="InterPro" id="IPR019019">
    <property type="entry name" value="H-type_lectin_domain"/>
</dbReference>
<dbReference type="Pfam" id="PF09458">
    <property type="entry name" value="H_lectin"/>
    <property type="match status" value="1"/>
</dbReference>
<dbReference type="OrthoDB" id="2142040at2759"/>
<organism evidence="2 3">
    <name type="scientific">Candolleomyces aberdarensis</name>
    <dbReference type="NCBI Taxonomy" id="2316362"/>
    <lineage>
        <taxon>Eukaryota</taxon>
        <taxon>Fungi</taxon>
        <taxon>Dikarya</taxon>
        <taxon>Basidiomycota</taxon>
        <taxon>Agaricomycotina</taxon>
        <taxon>Agaricomycetes</taxon>
        <taxon>Agaricomycetidae</taxon>
        <taxon>Agaricales</taxon>
        <taxon>Agaricineae</taxon>
        <taxon>Psathyrellaceae</taxon>
        <taxon>Candolleomyces</taxon>
    </lineage>
</organism>
<accession>A0A4Q2CZK4</accession>
<proteinExistence type="predicted"/>
<comment type="caution">
    <text evidence="2">The sequence shown here is derived from an EMBL/GenBank/DDBJ whole genome shotgun (WGS) entry which is preliminary data.</text>
</comment>
<reference evidence="2 3" key="1">
    <citation type="submission" date="2019-01" db="EMBL/GenBank/DDBJ databases">
        <title>Draft genome sequence of Psathyrella aberdarensis IHI B618.</title>
        <authorList>
            <person name="Buettner E."/>
            <person name="Kellner H."/>
        </authorList>
    </citation>
    <scope>NUCLEOTIDE SEQUENCE [LARGE SCALE GENOMIC DNA]</scope>
    <source>
        <strain evidence="2 3">IHI B618</strain>
    </source>
</reference>
<dbReference type="GO" id="GO:0030246">
    <property type="term" value="F:carbohydrate binding"/>
    <property type="evidence" value="ECO:0007669"/>
    <property type="project" value="InterPro"/>
</dbReference>
<evidence type="ECO:0000313" key="3">
    <source>
        <dbReference type="Proteomes" id="UP000290288"/>
    </source>
</evidence>
<evidence type="ECO:0000259" key="1">
    <source>
        <dbReference type="Pfam" id="PF09458"/>
    </source>
</evidence>